<proteinExistence type="predicted"/>
<protein>
    <recommendedName>
        <fullName evidence="4">Tetratricopeptide repeat protein</fullName>
    </recommendedName>
</protein>
<evidence type="ECO:0008006" key="4">
    <source>
        <dbReference type="Google" id="ProtNLM"/>
    </source>
</evidence>
<feature type="compositionally biased region" description="Low complexity" evidence="1">
    <location>
        <begin position="415"/>
        <end position="425"/>
    </location>
</feature>
<dbReference type="Gene3D" id="1.25.40.10">
    <property type="entry name" value="Tetratricopeptide repeat domain"/>
    <property type="match status" value="1"/>
</dbReference>
<evidence type="ECO:0000313" key="3">
    <source>
        <dbReference type="Proteomes" id="UP001611263"/>
    </source>
</evidence>
<dbReference type="SUPFAM" id="SSF81901">
    <property type="entry name" value="HCP-like"/>
    <property type="match status" value="1"/>
</dbReference>
<feature type="compositionally biased region" description="Acidic residues" evidence="1">
    <location>
        <begin position="249"/>
        <end position="259"/>
    </location>
</feature>
<feature type="region of interest" description="Disordered" evidence="1">
    <location>
        <begin position="298"/>
        <end position="365"/>
    </location>
</feature>
<accession>A0ABW7TGR0</accession>
<evidence type="ECO:0000256" key="1">
    <source>
        <dbReference type="SAM" id="MobiDB-lite"/>
    </source>
</evidence>
<dbReference type="EMBL" id="JBIRUQ010000001">
    <property type="protein sequence ID" value="MFI1460199.1"/>
    <property type="molecule type" value="Genomic_DNA"/>
</dbReference>
<dbReference type="InterPro" id="IPR011990">
    <property type="entry name" value="TPR-like_helical_dom_sf"/>
</dbReference>
<name>A0ABW7TGR0_9NOCA</name>
<organism evidence="2 3">
    <name type="scientific">Nocardia carnea</name>
    <dbReference type="NCBI Taxonomy" id="37328"/>
    <lineage>
        <taxon>Bacteria</taxon>
        <taxon>Bacillati</taxon>
        <taxon>Actinomycetota</taxon>
        <taxon>Actinomycetes</taxon>
        <taxon>Mycobacteriales</taxon>
        <taxon>Nocardiaceae</taxon>
        <taxon>Nocardia</taxon>
    </lineage>
</organism>
<feature type="region of interest" description="Disordered" evidence="1">
    <location>
        <begin position="413"/>
        <end position="568"/>
    </location>
</feature>
<feature type="region of interest" description="Disordered" evidence="1">
    <location>
        <begin position="608"/>
        <end position="643"/>
    </location>
</feature>
<dbReference type="RefSeq" id="WP_033241842.1">
    <property type="nucleotide sequence ID" value="NZ_JBIRUQ010000001.1"/>
</dbReference>
<dbReference type="Proteomes" id="UP001611263">
    <property type="component" value="Unassembled WGS sequence"/>
</dbReference>
<feature type="region of interest" description="Disordered" evidence="1">
    <location>
        <begin position="227"/>
        <end position="263"/>
    </location>
</feature>
<feature type="compositionally biased region" description="Low complexity" evidence="1">
    <location>
        <begin position="346"/>
        <end position="360"/>
    </location>
</feature>
<feature type="compositionally biased region" description="Low complexity" evidence="1">
    <location>
        <begin position="447"/>
        <end position="487"/>
    </location>
</feature>
<evidence type="ECO:0000313" key="2">
    <source>
        <dbReference type="EMBL" id="MFI1460199.1"/>
    </source>
</evidence>
<comment type="caution">
    <text evidence="2">The sequence shown here is derived from an EMBL/GenBank/DDBJ whole genome shotgun (WGS) entry which is preliminary data.</text>
</comment>
<keyword evidence="3" id="KW-1185">Reference proteome</keyword>
<sequence length="842" mass="87491">MHDPGSPGIGFVPSQADRSAPVSGAGQLPRYLRGGYRDATPLLTGAPRPSTGPRHSAEPAPQRRTLAARYRSADPIDLDGATVYPMYSEQLPTPASALTMTLLSATPPAGLAAVGIGLSVIDGYIDLDDRHLAGVDIWRDALERGITFDLAADSPDALFALTPVWSNAAGEPQSWSGNYGIVVERTETGRTVLWCSMGEGPPHFADLVIEVRSTPLDPHPHLFMSGAIPTVSTATPPERPSNRHHWMESDDPDSDDPEFDPWAAHYEPAADDSAPSADESPIEPTAVEALAISAVDDSPAAPLTDDPATGSTTPESGPAPVVHEPEWKPTAADSEPEPTTSAPTLSAPAVSTPAVSTPSAADPPAPPTVWAHITIDPLPTPTPSAHTTIGSLPALTAAAHTTIGALSEITSSAHTTTDPLPTPTTSAHTTIGAVPPLTAPEHTTVGAPAVSVPATTNPAAAPTVSTPTTGDLASAPQALAPLTATTTRNSPPAPRIHNSLTAPADSDHSGTPAVESAAIARHSPAAHSAAKRLTTPPAPDSPTESPVGKTVWTSGAADSVTESAEDDAEIQGYPCSFADIQLSAPAYADEPDHTADLEATAPHRALADDFTGYDDPLTGTEAGRRYSDDADSPPDTGRYGWAENPELTGLVPVIRDAGFTDYGPEPSRPAATDSIASTSPYCTPLLSGDDMGTEYAVRDDHSMVDTLADGSLAPVPPVDLPYTDDEIDPARLHSLGAVAHAQGDDDRAHLLWTRAARAGHLGATYDLGALSLHRNDPRAAERWWRAAAGRRMIPAMAELAVLLEQRGAVAEAHMWRTQAVAEEVIATATRRPAAGEILTGMH</sequence>
<dbReference type="GeneID" id="93505420"/>
<reference evidence="2 3" key="1">
    <citation type="submission" date="2024-10" db="EMBL/GenBank/DDBJ databases">
        <title>The Natural Products Discovery Center: Release of the First 8490 Sequenced Strains for Exploring Actinobacteria Biosynthetic Diversity.</title>
        <authorList>
            <person name="Kalkreuter E."/>
            <person name="Kautsar S.A."/>
            <person name="Yang D."/>
            <person name="Bader C.D."/>
            <person name="Teijaro C.N."/>
            <person name="Fluegel L."/>
            <person name="Davis C.M."/>
            <person name="Simpson J.R."/>
            <person name="Lauterbach L."/>
            <person name="Steele A.D."/>
            <person name="Gui C."/>
            <person name="Meng S."/>
            <person name="Li G."/>
            <person name="Viehrig K."/>
            <person name="Ye F."/>
            <person name="Su P."/>
            <person name="Kiefer A.F."/>
            <person name="Nichols A."/>
            <person name="Cepeda A.J."/>
            <person name="Yan W."/>
            <person name="Fan B."/>
            <person name="Jiang Y."/>
            <person name="Adhikari A."/>
            <person name="Zheng C.-J."/>
            <person name="Schuster L."/>
            <person name="Cowan T.M."/>
            <person name="Smanski M.J."/>
            <person name="Chevrette M.G."/>
            <person name="De Carvalho L.P.S."/>
            <person name="Shen B."/>
        </authorList>
    </citation>
    <scope>NUCLEOTIDE SEQUENCE [LARGE SCALE GENOMIC DNA]</scope>
    <source>
        <strain evidence="2 3">NPDC020568</strain>
    </source>
</reference>
<feature type="region of interest" description="Disordered" evidence="1">
    <location>
        <begin position="1"/>
        <end position="63"/>
    </location>
</feature>
<gene>
    <name evidence="2" type="ORF">ACH4WX_05680</name>
</gene>